<dbReference type="SUPFAM" id="SSF50044">
    <property type="entry name" value="SH3-domain"/>
    <property type="match status" value="1"/>
</dbReference>
<dbReference type="EMBL" id="CAMXCT010004235">
    <property type="protein sequence ID" value="CAI4008292.1"/>
    <property type="molecule type" value="Genomic_DNA"/>
</dbReference>
<proteinExistence type="predicted"/>
<feature type="domain" description="SH3" evidence="4">
    <location>
        <begin position="24"/>
        <end position="87"/>
    </location>
</feature>
<dbReference type="CDD" id="cd00174">
    <property type="entry name" value="SH3"/>
    <property type="match status" value="1"/>
</dbReference>
<evidence type="ECO:0000313" key="6">
    <source>
        <dbReference type="EMBL" id="CAL4795604.1"/>
    </source>
</evidence>
<protein>
    <submittedName>
        <fullName evidence="6">SH3 domain-containing protein</fullName>
    </submittedName>
</protein>
<gene>
    <name evidence="5" type="ORF">C1SCF055_LOCUS33746</name>
</gene>
<name>A0A9P1GF27_9DINO</name>
<feature type="region of interest" description="Disordered" evidence="3">
    <location>
        <begin position="230"/>
        <end position="266"/>
    </location>
</feature>
<evidence type="ECO:0000313" key="5">
    <source>
        <dbReference type="EMBL" id="CAI4008292.1"/>
    </source>
</evidence>
<dbReference type="Pfam" id="PF14604">
    <property type="entry name" value="SH3_9"/>
    <property type="match status" value="1"/>
</dbReference>
<sequence length="526" mass="57779">MRCAVGEMAVQTEMHPDAYTYPIQDAAKAEVHARYVPQGEQDGQLPLSPGEIVWVLEESSDGWCGGHKEGDLQTGWFPASAIHKIPRGDCMDDEEDDRKNSALYTSDHRAVASPQAKHRKVSAQAELAETKQRLAAVEAERFRLDDQFKALQKAHSESENDRQRLMKQCEEWKNKAQSLQDECKRKEDELRVQKDYQRQAEEQYRTEKKRTMSLEEKLKQLEDHRQKLEANLKSRSDARDDSGISKTTSGISRCDGHRTPSVPHTVSGVLSGSLQAPPAPAAIAAASASMTTIAQVSPSPLSARQPPSGLGSRHASPRHGATSYMPPVLTSSGGLPASPQLRQRVPSQRDLTVDSISHAPAVANLVSQFEKRSTSHGAPTTRETATNFLYRTTASSPSCTVRHAAHATHATHPHAAHAAHAIQTVPVVSGHMALTSSTVRAGSRDAPIHVARTHTRVVTPSSSRTAFQVEDPETPGSSHVTHIEDLSPFKRQPCTITRGTGQMQHSPPPRTNSVQDQIRKFDLRYR</sequence>
<dbReference type="AlphaFoldDB" id="A0A9P1GF27"/>
<accession>A0A9P1GF27</accession>
<evidence type="ECO:0000256" key="3">
    <source>
        <dbReference type="SAM" id="MobiDB-lite"/>
    </source>
</evidence>
<evidence type="ECO:0000313" key="7">
    <source>
        <dbReference type="Proteomes" id="UP001152797"/>
    </source>
</evidence>
<evidence type="ECO:0000256" key="1">
    <source>
        <dbReference type="ARBA" id="ARBA00022443"/>
    </source>
</evidence>
<keyword evidence="1 2" id="KW-0728">SH3 domain</keyword>
<feature type="compositionally biased region" description="Basic and acidic residues" evidence="3">
    <location>
        <begin position="230"/>
        <end position="243"/>
    </location>
</feature>
<dbReference type="Gene3D" id="2.30.30.40">
    <property type="entry name" value="SH3 Domains"/>
    <property type="match status" value="1"/>
</dbReference>
<feature type="region of interest" description="Disordered" evidence="3">
    <location>
        <begin position="495"/>
        <end position="516"/>
    </location>
</feature>
<dbReference type="OrthoDB" id="448009at2759"/>
<feature type="region of interest" description="Disordered" evidence="3">
    <location>
        <begin position="296"/>
        <end position="322"/>
    </location>
</feature>
<dbReference type="EMBL" id="CAMXCT020004235">
    <property type="protein sequence ID" value="CAL1161667.1"/>
    <property type="molecule type" value="Genomic_DNA"/>
</dbReference>
<evidence type="ECO:0000259" key="4">
    <source>
        <dbReference type="PROSITE" id="PS50002"/>
    </source>
</evidence>
<keyword evidence="7" id="KW-1185">Reference proteome</keyword>
<dbReference type="SMART" id="SM00326">
    <property type="entry name" value="SH3"/>
    <property type="match status" value="1"/>
</dbReference>
<dbReference type="InterPro" id="IPR001452">
    <property type="entry name" value="SH3_domain"/>
</dbReference>
<dbReference type="InterPro" id="IPR036028">
    <property type="entry name" value="SH3-like_dom_sf"/>
</dbReference>
<comment type="caution">
    <text evidence="5">The sequence shown here is derived from an EMBL/GenBank/DDBJ whole genome shotgun (WGS) entry which is preliminary data.</text>
</comment>
<evidence type="ECO:0000256" key="2">
    <source>
        <dbReference type="PROSITE-ProRule" id="PRU00192"/>
    </source>
</evidence>
<reference evidence="6 7" key="2">
    <citation type="submission" date="2024-05" db="EMBL/GenBank/DDBJ databases">
        <authorList>
            <person name="Chen Y."/>
            <person name="Shah S."/>
            <person name="Dougan E. K."/>
            <person name="Thang M."/>
            <person name="Chan C."/>
        </authorList>
    </citation>
    <scope>NUCLEOTIDE SEQUENCE [LARGE SCALE GENOMIC DNA]</scope>
</reference>
<organism evidence="5">
    <name type="scientific">Cladocopium goreaui</name>
    <dbReference type="NCBI Taxonomy" id="2562237"/>
    <lineage>
        <taxon>Eukaryota</taxon>
        <taxon>Sar</taxon>
        <taxon>Alveolata</taxon>
        <taxon>Dinophyceae</taxon>
        <taxon>Suessiales</taxon>
        <taxon>Symbiodiniaceae</taxon>
        <taxon>Cladocopium</taxon>
    </lineage>
</organism>
<dbReference type="PROSITE" id="PS50002">
    <property type="entry name" value="SH3"/>
    <property type="match status" value="1"/>
</dbReference>
<reference evidence="5" key="1">
    <citation type="submission" date="2022-10" db="EMBL/GenBank/DDBJ databases">
        <authorList>
            <person name="Chen Y."/>
            <person name="Dougan E. K."/>
            <person name="Chan C."/>
            <person name="Rhodes N."/>
            <person name="Thang M."/>
        </authorList>
    </citation>
    <scope>NUCLEOTIDE SEQUENCE</scope>
</reference>
<dbReference type="Proteomes" id="UP001152797">
    <property type="component" value="Unassembled WGS sequence"/>
</dbReference>
<dbReference type="EMBL" id="CAMXCT030004235">
    <property type="protein sequence ID" value="CAL4795604.1"/>
    <property type="molecule type" value="Genomic_DNA"/>
</dbReference>